<evidence type="ECO:0000256" key="6">
    <source>
        <dbReference type="ARBA" id="ARBA00022958"/>
    </source>
</evidence>
<evidence type="ECO:0000313" key="14">
    <source>
        <dbReference type="Proteomes" id="UP001057381"/>
    </source>
</evidence>
<dbReference type="PANTHER" id="PTHR32024:SF1">
    <property type="entry name" value="KTR SYSTEM POTASSIUM UPTAKE PROTEIN B"/>
    <property type="match status" value="1"/>
</dbReference>
<dbReference type="NCBIfam" id="TIGR00933">
    <property type="entry name" value="2a38"/>
    <property type="match status" value="1"/>
</dbReference>
<keyword evidence="7 10" id="KW-1133">Transmembrane helix</keyword>
<keyword evidence="5 10" id="KW-0812">Transmembrane</keyword>
<evidence type="ECO:0000313" key="11">
    <source>
        <dbReference type="EMBL" id="KAA1040292.1"/>
    </source>
</evidence>
<feature type="transmembrane region" description="Helical" evidence="10">
    <location>
        <begin position="220"/>
        <end position="241"/>
    </location>
</feature>
<evidence type="ECO:0000313" key="13">
    <source>
        <dbReference type="Proteomes" id="UP000295735"/>
    </source>
</evidence>
<feature type="transmembrane region" description="Helical" evidence="10">
    <location>
        <begin position="121"/>
        <end position="142"/>
    </location>
</feature>
<keyword evidence="3" id="KW-1003">Cell membrane</keyword>
<evidence type="ECO:0000256" key="2">
    <source>
        <dbReference type="ARBA" id="ARBA00022448"/>
    </source>
</evidence>
<feature type="transmembrane region" description="Helical" evidence="10">
    <location>
        <begin position="185"/>
        <end position="208"/>
    </location>
</feature>
<keyword evidence="2" id="KW-0813">Transport</keyword>
<evidence type="ECO:0000313" key="12">
    <source>
        <dbReference type="EMBL" id="UTH14873.1"/>
    </source>
</evidence>
<evidence type="ECO:0000256" key="1">
    <source>
        <dbReference type="ARBA" id="ARBA00004651"/>
    </source>
</evidence>
<feature type="transmembrane region" description="Helical" evidence="10">
    <location>
        <begin position="154"/>
        <end position="173"/>
    </location>
</feature>
<keyword evidence="8" id="KW-0406">Ion transport</keyword>
<reference evidence="11 13" key="1">
    <citation type="submission" date="2019-09" db="EMBL/GenBank/DDBJ databases">
        <authorList>
            <person name="Mazhar S."/>
            <person name="Altermann E."/>
            <person name="Hill C."/>
            <person name="Mcauliffe O."/>
        </authorList>
    </citation>
    <scope>NUCLEOTIDE SEQUENCE [LARGE SCALE GENOMIC DNA]</scope>
    <source>
        <strain evidence="11 13">ATCC 51831</strain>
    </source>
</reference>
<comment type="subcellular location">
    <subcellularLocation>
        <location evidence="1">Cell membrane</location>
        <topology evidence="1">Multi-pass membrane protein</topology>
    </subcellularLocation>
</comment>
<evidence type="ECO:0000256" key="7">
    <source>
        <dbReference type="ARBA" id="ARBA00022989"/>
    </source>
</evidence>
<dbReference type="KEGG" id="mequ:KFV11_05605"/>
<dbReference type="PANTHER" id="PTHR32024">
    <property type="entry name" value="TRK SYSTEM POTASSIUM UPTAKE PROTEIN TRKG-RELATED"/>
    <property type="match status" value="1"/>
</dbReference>
<keyword evidence="9 10" id="KW-0472">Membrane</keyword>
<keyword evidence="13" id="KW-1185">Reference proteome</keyword>
<evidence type="ECO:0000256" key="5">
    <source>
        <dbReference type="ARBA" id="ARBA00022692"/>
    </source>
</evidence>
<evidence type="ECO:0000256" key="9">
    <source>
        <dbReference type="ARBA" id="ARBA00023136"/>
    </source>
</evidence>
<dbReference type="Proteomes" id="UP000295735">
    <property type="component" value="Unassembled WGS sequence"/>
</dbReference>
<dbReference type="EMBL" id="SCWC02000002">
    <property type="protein sequence ID" value="KAA1040292.1"/>
    <property type="molecule type" value="Genomic_DNA"/>
</dbReference>
<dbReference type="InterPro" id="IPR003445">
    <property type="entry name" value="Cat_transpt"/>
</dbReference>
<evidence type="ECO:0000256" key="3">
    <source>
        <dbReference type="ARBA" id="ARBA00022475"/>
    </source>
</evidence>
<feature type="transmembrane region" description="Helical" evidence="10">
    <location>
        <begin position="339"/>
        <end position="364"/>
    </location>
</feature>
<evidence type="ECO:0000256" key="8">
    <source>
        <dbReference type="ARBA" id="ARBA00023065"/>
    </source>
</evidence>
<reference evidence="12" key="2">
    <citation type="submission" date="2021-04" db="EMBL/GenBank/DDBJ databases">
        <title>Complete Genome Sequences of Macrococcus spp. from dog and cattle.</title>
        <authorList>
            <person name="Schwendener S."/>
            <person name="Perreten V."/>
        </authorList>
    </citation>
    <scope>NUCLEOTIDE SEQUENCE</scope>
    <source>
        <strain evidence="12">Epi0143-OL</strain>
    </source>
</reference>
<organism evidence="12 14">
    <name type="scientific">Macrococcus equipercicus</name>
    <dbReference type="NCBI Taxonomy" id="69967"/>
    <lineage>
        <taxon>Bacteria</taxon>
        <taxon>Bacillati</taxon>
        <taxon>Bacillota</taxon>
        <taxon>Bacilli</taxon>
        <taxon>Bacillales</taxon>
        <taxon>Staphylococcaceae</taxon>
        <taxon>Macrococcus</taxon>
    </lineage>
</organism>
<gene>
    <name evidence="11" type="ORF">ERX35_004685</name>
    <name evidence="12" type="ORF">KFV11_05605</name>
</gene>
<sequence length="438" mass="48309">MKRRKTNPYFIILSSFIMFLLAGTGLLSLPVSQLKPTSFIDCLFLATSAFTVTGLSPIDITEHFSYFGLTVLLILIQAGGLGLVTLAMIVFIMIGKKVGLKNRFLVSEALNQGNIGGILRLVMYLFFLSLAIELSGAVFLAMEWIPEFGFWQGLYRSFFTAVSAFNNAGFALHSDNLVGYRFNPVINFVITTLIILGGLGFTVLIDVAKKTSFQKLRVHTKIMLLGTLLINVSATIVIFLLEMDNHQTLGGHSWYNQLQMAYFQAITTRTAGFNTIDIGAMNTDSILVMMLLMFIGGGSTSTAGGIKLTTAAVILFGTISFIKQHEQINIFKRAIDYKILLRSFAIVVLSTLIVFTITFLLVLAEPDIPFLKLFFEAVSAFGTVGLTMGITDDLSVIGKLLIILMMMIGKVGILTIVFTFSRPRKQTYYFPKEDILTG</sequence>
<dbReference type="OrthoDB" id="9810952at2"/>
<dbReference type="Proteomes" id="UP001057381">
    <property type="component" value="Chromosome"/>
</dbReference>
<accession>A0A9Q9BXE8</accession>
<dbReference type="EMBL" id="CP073809">
    <property type="protein sequence ID" value="UTH14873.1"/>
    <property type="molecule type" value="Genomic_DNA"/>
</dbReference>
<evidence type="ECO:0000256" key="4">
    <source>
        <dbReference type="ARBA" id="ARBA00022538"/>
    </source>
</evidence>
<keyword evidence="4" id="KW-0633">Potassium transport</keyword>
<feature type="transmembrane region" description="Helical" evidence="10">
    <location>
        <begin position="286"/>
        <end position="319"/>
    </location>
</feature>
<keyword evidence="6" id="KW-0630">Potassium</keyword>
<feature type="transmembrane region" description="Helical" evidence="10">
    <location>
        <begin position="9"/>
        <end position="31"/>
    </location>
</feature>
<dbReference type="AlphaFoldDB" id="A0A9Q9BXE8"/>
<proteinExistence type="predicted"/>
<dbReference type="Pfam" id="PF02386">
    <property type="entry name" value="TrkH"/>
    <property type="match status" value="1"/>
</dbReference>
<dbReference type="InterPro" id="IPR004772">
    <property type="entry name" value="TrkH"/>
</dbReference>
<dbReference type="GO" id="GO:0015379">
    <property type="term" value="F:potassium:chloride symporter activity"/>
    <property type="evidence" value="ECO:0007669"/>
    <property type="project" value="InterPro"/>
</dbReference>
<protein>
    <submittedName>
        <fullName evidence="11">Ktr system potassium transporter B</fullName>
    </submittedName>
    <submittedName>
        <fullName evidence="12">TrkH family potassium uptake protein</fullName>
    </submittedName>
</protein>
<feature type="transmembrane region" description="Helical" evidence="10">
    <location>
        <begin position="67"/>
        <end position="94"/>
    </location>
</feature>
<feature type="transmembrane region" description="Helical" evidence="10">
    <location>
        <begin position="400"/>
        <end position="420"/>
    </location>
</feature>
<dbReference type="GO" id="GO:0005886">
    <property type="term" value="C:plasma membrane"/>
    <property type="evidence" value="ECO:0007669"/>
    <property type="project" value="UniProtKB-SubCell"/>
</dbReference>
<evidence type="ECO:0000256" key="10">
    <source>
        <dbReference type="SAM" id="Phobius"/>
    </source>
</evidence>
<name>A0A9Q9BXE8_9STAP</name>